<evidence type="ECO:0000313" key="3">
    <source>
        <dbReference type="Proteomes" id="UP001501047"/>
    </source>
</evidence>
<dbReference type="PROSITE" id="PS51186">
    <property type="entry name" value="GNAT"/>
    <property type="match status" value="1"/>
</dbReference>
<dbReference type="Proteomes" id="UP001501047">
    <property type="component" value="Unassembled WGS sequence"/>
</dbReference>
<proteinExistence type="predicted"/>
<comment type="caution">
    <text evidence="2">The sequence shown here is derived from an EMBL/GenBank/DDBJ whole genome shotgun (WGS) entry which is preliminary data.</text>
</comment>
<evidence type="ECO:0000259" key="1">
    <source>
        <dbReference type="PROSITE" id="PS51186"/>
    </source>
</evidence>
<dbReference type="PANTHER" id="PTHR43072">
    <property type="entry name" value="N-ACETYLTRANSFERASE"/>
    <property type="match status" value="1"/>
</dbReference>
<feature type="domain" description="N-acetyltransferase" evidence="1">
    <location>
        <begin position="116"/>
        <end position="268"/>
    </location>
</feature>
<gene>
    <name evidence="2" type="ORF">GCM10008908_22640</name>
</gene>
<dbReference type="InterPro" id="IPR016181">
    <property type="entry name" value="Acyl_CoA_acyltransferase"/>
</dbReference>
<sequence>MTRQEFLEIKKEIINFKYSSMKYTDYDDVENFKIVLKNKNMILIYGYNNESKIYQYHWAANDEQILISAIETQNDNFLITFIPEEFVLGLENTGLKVWAKWNDYFNDTLEDVNCDLKYEFLNQIDAEVASEVTRSCKGQSRGFAGQTTEWIKSWLNGTEAISTGTKNNTIIISRNSLGEIVGLVCVATYAHDSQKGPIVWIREVAVRPEYQRMGIGRKLVTQALSYGKDNGAVRGFLQADECNIYAIHLYESLGFVSNKHEVQIDMFK</sequence>
<dbReference type="Gene3D" id="3.40.630.30">
    <property type="match status" value="1"/>
</dbReference>
<name>A0ABN1KRI7_CLOSU</name>
<accession>A0ABN1KRI7</accession>
<dbReference type="EMBL" id="BAAACI010000006">
    <property type="protein sequence ID" value="GAA0773824.1"/>
    <property type="molecule type" value="Genomic_DNA"/>
</dbReference>
<dbReference type="SUPFAM" id="SSF55729">
    <property type="entry name" value="Acyl-CoA N-acyltransferases (Nat)"/>
    <property type="match status" value="1"/>
</dbReference>
<dbReference type="RefSeq" id="WP_343826509.1">
    <property type="nucleotide sequence ID" value="NZ_BAAACI010000006.1"/>
</dbReference>
<reference evidence="2 3" key="1">
    <citation type="journal article" date="2019" name="Int. J. Syst. Evol. Microbiol.">
        <title>The Global Catalogue of Microorganisms (GCM) 10K type strain sequencing project: providing services to taxonomists for standard genome sequencing and annotation.</title>
        <authorList>
            <consortium name="The Broad Institute Genomics Platform"/>
            <consortium name="The Broad Institute Genome Sequencing Center for Infectious Disease"/>
            <person name="Wu L."/>
            <person name="Ma J."/>
        </authorList>
    </citation>
    <scope>NUCLEOTIDE SEQUENCE [LARGE SCALE GENOMIC DNA]</scope>
    <source>
        <strain evidence="2 3">JCM 1417</strain>
    </source>
</reference>
<organism evidence="2 3">
    <name type="scientific">Clostridium subterminale</name>
    <dbReference type="NCBI Taxonomy" id="1550"/>
    <lineage>
        <taxon>Bacteria</taxon>
        <taxon>Bacillati</taxon>
        <taxon>Bacillota</taxon>
        <taxon>Clostridia</taxon>
        <taxon>Eubacteriales</taxon>
        <taxon>Clostridiaceae</taxon>
        <taxon>Clostridium</taxon>
    </lineage>
</organism>
<keyword evidence="3" id="KW-1185">Reference proteome</keyword>
<dbReference type="CDD" id="cd04301">
    <property type="entry name" value="NAT_SF"/>
    <property type="match status" value="1"/>
</dbReference>
<protein>
    <recommendedName>
        <fullName evidence="1">N-acetyltransferase domain-containing protein</fullName>
    </recommendedName>
</protein>
<dbReference type="InterPro" id="IPR000182">
    <property type="entry name" value="GNAT_dom"/>
</dbReference>
<evidence type="ECO:0000313" key="2">
    <source>
        <dbReference type="EMBL" id="GAA0773824.1"/>
    </source>
</evidence>
<dbReference type="Pfam" id="PF00583">
    <property type="entry name" value="Acetyltransf_1"/>
    <property type="match status" value="1"/>
</dbReference>